<proteinExistence type="predicted"/>
<organism evidence="1 2">
    <name type="scientific">Iodobacter fluviatilis</name>
    <dbReference type="NCBI Taxonomy" id="537"/>
    <lineage>
        <taxon>Bacteria</taxon>
        <taxon>Pseudomonadati</taxon>
        <taxon>Pseudomonadota</taxon>
        <taxon>Betaproteobacteria</taxon>
        <taxon>Neisseriales</taxon>
        <taxon>Chitinibacteraceae</taxon>
        <taxon>Iodobacter</taxon>
    </lineage>
</organism>
<keyword evidence="2" id="KW-1185">Reference proteome</keyword>
<gene>
    <name evidence="1" type="ORF">C1H71_09465</name>
</gene>
<name>A0A7G3G9K7_9NEIS</name>
<dbReference type="RefSeq" id="WP_130106326.1">
    <property type="nucleotide sequence ID" value="NZ_CP025781.1"/>
</dbReference>
<dbReference type="AlphaFoldDB" id="A0A7G3G9K7"/>
<evidence type="ECO:0000313" key="2">
    <source>
        <dbReference type="Proteomes" id="UP000515917"/>
    </source>
</evidence>
<evidence type="ECO:0000313" key="1">
    <source>
        <dbReference type="EMBL" id="QBC43753.1"/>
    </source>
</evidence>
<sequence>MYVREHISRVIDGKTYNTRTALNCHMHTESKDDQGVPYIIDLYRTKKDQYFLVEHNIPHPYMEKEKAAVVDVLTPISLEQAEEWVEKYCPWRKEKIFAINSEANLTTLTLRIDKMTKAQLVAQATKHNLTLNAYCLLKLEKILYEKDAPRGGAGVFLERGLNLRD</sequence>
<reference evidence="1 2" key="1">
    <citation type="submission" date="2018-01" db="EMBL/GenBank/DDBJ databases">
        <title>Genome sequence of Iodobacter sp. strain PCH194 isolated from Indian Trans-Himalaya.</title>
        <authorList>
            <person name="Kumar V."/>
            <person name="Thakur V."/>
            <person name="Kumar S."/>
            <person name="Singh D."/>
        </authorList>
    </citation>
    <scope>NUCLEOTIDE SEQUENCE [LARGE SCALE GENOMIC DNA]</scope>
    <source>
        <strain evidence="1 2">PCH194</strain>
    </source>
</reference>
<dbReference type="Proteomes" id="UP000515917">
    <property type="component" value="Chromosome"/>
</dbReference>
<dbReference type="EMBL" id="CP025781">
    <property type="protein sequence ID" value="QBC43753.1"/>
    <property type="molecule type" value="Genomic_DNA"/>
</dbReference>
<accession>A0A7G3G9K7</accession>
<protein>
    <recommendedName>
        <fullName evidence="3">Toxin-antitoxin system HicB family antitoxin</fullName>
    </recommendedName>
</protein>
<evidence type="ECO:0008006" key="3">
    <source>
        <dbReference type="Google" id="ProtNLM"/>
    </source>
</evidence>
<dbReference type="KEGG" id="ifl:C1H71_09465"/>